<feature type="domain" description="Tyr recombinase" evidence="4">
    <location>
        <begin position="241"/>
        <end position="442"/>
    </location>
</feature>
<comment type="similarity">
    <text evidence="1">Belongs to the 'phage' integrase family.</text>
</comment>
<dbReference type="GO" id="GO:0015074">
    <property type="term" value="P:DNA integration"/>
    <property type="evidence" value="ECO:0007669"/>
    <property type="project" value="InterPro"/>
</dbReference>
<dbReference type="InterPro" id="IPR010998">
    <property type="entry name" value="Integrase_recombinase_N"/>
</dbReference>
<name>A0A837D4Y8_9PSEU</name>
<dbReference type="PANTHER" id="PTHR30349:SF41">
    <property type="entry name" value="INTEGRASE_RECOMBINASE PROTEIN MJ0367-RELATED"/>
    <property type="match status" value="1"/>
</dbReference>
<gene>
    <name evidence="5" type="ORF">MINT15_27740</name>
</gene>
<proteinExistence type="inferred from homology"/>
<dbReference type="InterPro" id="IPR013762">
    <property type="entry name" value="Integrase-like_cat_sf"/>
</dbReference>
<dbReference type="AlphaFoldDB" id="A0A837D4Y8"/>
<accession>A0A837D4Y8</accession>
<organism evidence="5 6">
    <name type="scientific">Saccharomonospora viridis</name>
    <dbReference type="NCBI Taxonomy" id="1852"/>
    <lineage>
        <taxon>Bacteria</taxon>
        <taxon>Bacillati</taxon>
        <taxon>Actinomycetota</taxon>
        <taxon>Actinomycetes</taxon>
        <taxon>Pseudonocardiales</taxon>
        <taxon>Pseudonocardiaceae</taxon>
        <taxon>Saccharomonospora</taxon>
    </lineage>
</organism>
<dbReference type="SUPFAM" id="SSF56349">
    <property type="entry name" value="DNA breaking-rejoining enzymes"/>
    <property type="match status" value="1"/>
</dbReference>
<evidence type="ECO:0000256" key="1">
    <source>
        <dbReference type="ARBA" id="ARBA00008857"/>
    </source>
</evidence>
<dbReference type="GO" id="GO:0003677">
    <property type="term" value="F:DNA binding"/>
    <property type="evidence" value="ECO:0007669"/>
    <property type="project" value="UniProtKB-KW"/>
</dbReference>
<dbReference type="InterPro" id="IPR050090">
    <property type="entry name" value="Tyrosine_recombinase_XerCD"/>
</dbReference>
<reference evidence="5 6" key="1">
    <citation type="submission" date="2014-10" db="EMBL/GenBank/DDBJ databases">
        <title>Genome sequence of Micropolyspora internatus JCM3315.</title>
        <authorList>
            <person name="Shin S.-K."/>
            <person name="Yi H."/>
        </authorList>
    </citation>
    <scope>NUCLEOTIDE SEQUENCE [LARGE SCALE GENOMIC DNA]</scope>
    <source>
        <strain evidence="5 6">JCM 3315</strain>
    </source>
</reference>
<dbReference type="InterPro" id="IPR002104">
    <property type="entry name" value="Integrase_catalytic"/>
</dbReference>
<dbReference type="Gene3D" id="1.10.150.130">
    <property type="match status" value="1"/>
</dbReference>
<dbReference type="Pfam" id="PF00589">
    <property type="entry name" value="Phage_integrase"/>
    <property type="match status" value="1"/>
</dbReference>
<dbReference type="InterPro" id="IPR011010">
    <property type="entry name" value="DNA_brk_join_enz"/>
</dbReference>
<dbReference type="CDD" id="cd01189">
    <property type="entry name" value="INT_ICEBs1_C_like"/>
    <property type="match status" value="1"/>
</dbReference>
<dbReference type="EMBL" id="JRZE01000006">
    <property type="protein sequence ID" value="KHF42572.1"/>
    <property type="molecule type" value="Genomic_DNA"/>
</dbReference>
<comment type="caution">
    <text evidence="5">The sequence shown here is derived from an EMBL/GenBank/DDBJ whole genome shotgun (WGS) entry which is preliminary data.</text>
</comment>
<keyword evidence="2" id="KW-0238">DNA-binding</keyword>
<evidence type="ECO:0000259" key="4">
    <source>
        <dbReference type="PROSITE" id="PS51898"/>
    </source>
</evidence>
<dbReference type="Proteomes" id="UP000030848">
    <property type="component" value="Unassembled WGS sequence"/>
</dbReference>
<dbReference type="PROSITE" id="PS51898">
    <property type="entry name" value="TYR_RECOMBINASE"/>
    <property type="match status" value="1"/>
</dbReference>
<dbReference type="PANTHER" id="PTHR30349">
    <property type="entry name" value="PHAGE INTEGRASE-RELATED"/>
    <property type="match status" value="1"/>
</dbReference>
<evidence type="ECO:0000256" key="3">
    <source>
        <dbReference type="ARBA" id="ARBA00023172"/>
    </source>
</evidence>
<evidence type="ECO:0000313" key="6">
    <source>
        <dbReference type="Proteomes" id="UP000030848"/>
    </source>
</evidence>
<keyword evidence="3" id="KW-0233">DNA recombination</keyword>
<evidence type="ECO:0000256" key="2">
    <source>
        <dbReference type="ARBA" id="ARBA00023125"/>
    </source>
</evidence>
<dbReference type="GO" id="GO:0006310">
    <property type="term" value="P:DNA recombination"/>
    <property type="evidence" value="ECO:0007669"/>
    <property type="project" value="UniProtKB-KW"/>
</dbReference>
<sequence length="452" mass="50358">MVGVKINGGWLSMVLSMDSSLTRCLTWLDAVPMTRSTGAVDRRGRGNIRKRGNSLQVRVYSGIDPVTGKEIYLSETIRGTDTAARRRAEKALTKLQAQVDQQRAPSTSVSFSYAIDEWLRSADIEPTTRHGYVGYIERTIRPALGDVSVSKLNARMLETLYGELRRCRIRCSGKPFVEHKAEGEHDCEKTKCTPHECKPMASSTVRQIHAIISGVLNAAVRWDWIASNPAKVAQRPRQPAPQPNPPSPEQAARLVEKAFELDEAWGTLVWLVMTTGMRRGEVCALRWSRIDLDEGIVEVRSSYTTLKGVGREKDTKTHQMRRIALDTETTVLLREHKRRCQELFAELGAKWDENSYVFVGMRGDITKPYPPDAVSNRYKKMAIRLGIGTHIHALRHYSATELLTAGIDLRTVAGRLGHGGGGATTLRVYAAWVAAADRKAAEILGSRMPKRG</sequence>
<dbReference type="Gene3D" id="1.10.443.10">
    <property type="entry name" value="Intergrase catalytic core"/>
    <property type="match status" value="1"/>
</dbReference>
<evidence type="ECO:0000313" key="5">
    <source>
        <dbReference type="EMBL" id="KHF42572.1"/>
    </source>
</evidence>
<protein>
    <submittedName>
        <fullName evidence="5">Integrase</fullName>
    </submittedName>
</protein>